<proteinExistence type="predicted"/>
<dbReference type="AlphaFoldDB" id="H6RHQ8"/>
<reference evidence="1" key="1">
    <citation type="journal article" date="2012" name="Environ. Microbiol.">
        <title>Genomic content of uncultured Bacteroidetes from contrasting oceanic provinces in the North Atlantic Ocean.</title>
        <authorList>
            <person name="Gomez-Pereira P.R."/>
            <person name="Schuler M."/>
            <person name="Fuchs B.M."/>
            <person name="Bennke C."/>
            <person name="Teeling H."/>
            <person name="Waldmann J."/>
            <person name="Richter M."/>
            <person name="Barbe V."/>
            <person name="Bataille E."/>
            <person name="Glockner F.O."/>
            <person name="Amann R."/>
        </authorList>
    </citation>
    <scope>NUCLEOTIDE SEQUENCE</scope>
</reference>
<sequence length="152" mass="17524">MQLELEASEGIAVQEALETYFLKMEKRKHYRVDFQNIKDTNAFLKKREVSYQSLDIYSIKELGEILGVDAIISGTITLNVQLSRGDTKAFKLLDYVTGNTKYGRIGIKISDVKTGKLLWKYEKQIDRKTGKNTTELIASMMRQASRKFPYEK</sequence>
<dbReference type="Gene3D" id="3.40.50.10610">
    <property type="entry name" value="ABC-type transport auxiliary lipoprotein component"/>
    <property type="match status" value="1"/>
</dbReference>
<dbReference type="EMBL" id="FO117611">
    <property type="protein sequence ID" value="CCG00569.1"/>
    <property type="molecule type" value="Genomic_DNA"/>
</dbReference>
<accession>H6RHQ8</accession>
<evidence type="ECO:0000313" key="1">
    <source>
        <dbReference type="EMBL" id="CCG00569.1"/>
    </source>
</evidence>
<name>H6RHQ8_9BACT</name>
<gene>
    <name evidence="1" type="ORF">VIS_S3DGC10035</name>
</gene>
<organism evidence="1">
    <name type="scientific">uncultured Flavobacteriia bacterium</name>
    <dbReference type="NCBI Taxonomy" id="212695"/>
    <lineage>
        <taxon>Bacteria</taxon>
        <taxon>Pseudomonadati</taxon>
        <taxon>Bacteroidota</taxon>
        <taxon>Flavobacteriia</taxon>
        <taxon>environmental samples</taxon>
    </lineage>
</organism>
<protein>
    <submittedName>
        <fullName evidence="1">Uncharacterized protein</fullName>
    </submittedName>
</protein>
<reference evidence="1" key="2">
    <citation type="submission" date="2012-02" db="EMBL/GenBank/DDBJ databases">
        <authorList>
            <person name="Genoscope - CEA"/>
        </authorList>
    </citation>
    <scope>NUCLEOTIDE SEQUENCE</scope>
</reference>